<name>A0A6M2BU12_9GAMM</name>
<evidence type="ECO:0000313" key="4">
    <source>
        <dbReference type="Proteomes" id="UP000472676"/>
    </source>
</evidence>
<proteinExistence type="predicted"/>
<dbReference type="Proteomes" id="UP000472676">
    <property type="component" value="Unassembled WGS sequence"/>
</dbReference>
<comment type="caution">
    <text evidence="3">The sequence shown here is derived from an EMBL/GenBank/DDBJ whole genome shotgun (WGS) entry which is preliminary data.</text>
</comment>
<dbReference type="RefSeq" id="WP_166258115.1">
    <property type="nucleotide sequence ID" value="NZ_JAAMOW010000007.1"/>
</dbReference>
<feature type="chain" id="PRO_5026764610" evidence="2">
    <location>
        <begin position="22"/>
        <end position="165"/>
    </location>
</feature>
<feature type="region of interest" description="Disordered" evidence="1">
    <location>
        <begin position="51"/>
        <end position="87"/>
    </location>
</feature>
<evidence type="ECO:0000313" key="3">
    <source>
        <dbReference type="EMBL" id="NGY05830.1"/>
    </source>
</evidence>
<feature type="signal peptide" evidence="2">
    <location>
        <begin position="1"/>
        <end position="21"/>
    </location>
</feature>
<sequence length="165" mass="17155">MMRAILIGAALGLACLTPAWADSLASCAAIDADSARLACYDVLAGRSSASVDTSSSAAPPSAPAPPAPAVTAAAPHPAAAPPPPATAGVAEPDVIHAHIVGKFDGWNEHTRFTLDNGQVWRVTEDGVSTYRARENPAVKIKKGLLGTYFLEFDELNARVKVERVQ</sequence>
<evidence type="ECO:0000256" key="2">
    <source>
        <dbReference type="SAM" id="SignalP"/>
    </source>
</evidence>
<keyword evidence="4" id="KW-1185">Reference proteome</keyword>
<keyword evidence="2" id="KW-0732">Signal</keyword>
<dbReference type="PROSITE" id="PS51257">
    <property type="entry name" value="PROKAR_LIPOPROTEIN"/>
    <property type="match status" value="1"/>
</dbReference>
<evidence type="ECO:0000256" key="1">
    <source>
        <dbReference type="SAM" id="MobiDB-lite"/>
    </source>
</evidence>
<dbReference type="EMBL" id="JAAMOW010000007">
    <property type="protein sequence ID" value="NGY05830.1"/>
    <property type="molecule type" value="Genomic_DNA"/>
</dbReference>
<reference evidence="3 4" key="1">
    <citation type="journal article" date="2014" name="Int. J. Syst. Evol. Microbiol.">
        <title>Solimonas terrae sp. nov., isolated from soil.</title>
        <authorList>
            <person name="Kim S.J."/>
            <person name="Moon J.Y."/>
            <person name="Weon H.Y."/>
            <person name="Ahn J.H."/>
            <person name="Chen W.M."/>
            <person name="Kwon S.W."/>
        </authorList>
    </citation>
    <scope>NUCLEOTIDE SEQUENCE [LARGE SCALE GENOMIC DNA]</scope>
    <source>
        <strain evidence="3 4">KIS83-12</strain>
    </source>
</reference>
<protein>
    <submittedName>
        <fullName evidence="3">Uncharacterized protein</fullName>
    </submittedName>
</protein>
<organism evidence="3 4">
    <name type="scientific">Solimonas terrae</name>
    <dbReference type="NCBI Taxonomy" id="1396819"/>
    <lineage>
        <taxon>Bacteria</taxon>
        <taxon>Pseudomonadati</taxon>
        <taxon>Pseudomonadota</taxon>
        <taxon>Gammaproteobacteria</taxon>
        <taxon>Nevskiales</taxon>
        <taxon>Nevskiaceae</taxon>
        <taxon>Solimonas</taxon>
    </lineage>
</organism>
<accession>A0A6M2BU12</accession>
<gene>
    <name evidence="3" type="ORF">G7Y85_13740</name>
</gene>
<dbReference type="AlphaFoldDB" id="A0A6M2BU12"/>